<feature type="compositionally biased region" description="Basic and acidic residues" evidence="6">
    <location>
        <begin position="10"/>
        <end position="26"/>
    </location>
</feature>
<evidence type="ECO:0000256" key="3">
    <source>
        <dbReference type="ARBA" id="ARBA00022692"/>
    </source>
</evidence>
<dbReference type="GO" id="GO:0015179">
    <property type="term" value="F:L-amino acid transmembrane transporter activity"/>
    <property type="evidence" value="ECO:0007669"/>
    <property type="project" value="TreeGrafter"/>
</dbReference>
<keyword evidence="5 7" id="KW-0472">Membrane</keyword>
<feature type="transmembrane region" description="Helical" evidence="7">
    <location>
        <begin position="316"/>
        <end position="335"/>
    </location>
</feature>
<dbReference type="EMBL" id="QWIS01000074">
    <property type="protein sequence ID" value="RMZ09437.1"/>
    <property type="molecule type" value="Genomic_DNA"/>
</dbReference>
<proteinExistence type="inferred from homology"/>
<feature type="transmembrane region" description="Helical" evidence="7">
    <location>
        <begin position="132"/>
        <end position="154"/>
    </location>
</feature>
<evidence type="ECO:0000259" key="8">
    <source>
        <dbReference type="Pfam" id="PF01490"/>
    </source>
</evidence>
<feature type="transmembrane region" description="Helical" evidence="7">
    <location>
        <begin position="356"/>
        <end position="380"/>
    </location>
</feature>
<feature type="transmembrane region" description="Helical" evidence="7">
    <location>
        <begin position="420"/>
        <end position="440"/>
    </location>
</feature>
<evidence type="ECO:0000256" key="1">
    <source>
        <dbReference type="ARBA" id="ARBA00004141"/>
    </source>
</evidence>
<feature type="transmembrane region" description="Helical" evidence="7">
    <location>
        <begin position="61"/>
        <end position="94"/>
    </location>
</feature>
<comment type="similarity">
    <text evidence="2">Belongs to the amino acid/polyamine transporter 2 family.</text>
</comment>
<dbReference type="GO" id="GO:0016020">
    <property type="term" value="C:membrane"/>
    <property type="evidence" value="ECO:0007669"/>
    <property type="project" value="UniProtKB-SubCell"/>
</dbReference>
<feature type="domain" description="Amino acid transporter transmembrane" evidence="8">
    <location>
        <begin position="52"/>
        <end position="447"/>
    </location>
</feature>
<feature type="transmembrane region" description="Helical" evidence="7">
    <location>
        <begin position="191"/>
        <end position="213"/>
    </location>
</feature>
<dbReference type="Proteomes" id="UP000280598">
    <property type="component" value="Unassembled WGS sequence"/>
</dbReference>
<evidence type="ECO:0000256" key="5">
    <source>
        <dbReference type="ARBA" id="ARBA00023136"/>
    </source>
</evidence>
<dbReference type="AlphaFoldDB" id="A0A3M7H8N0"/>
<evidence type="ECO:0000256" key="7">
    <source>
        <dbReference type="SAM" id="Phobius"/>
    </source>
</evidence>
<dbReference type="PANTHER" id="PTHR22950:SF697">
    <property type="entry name" value="AMINO ACID TRANSPORTER (EUROFUNG)"/>
    <property type="match status" value="1"/>
</dbReference>
<dbReference type="PANTHER" id="PTHR22950">
    <property type="entry name" value="AMINO ACID TRANSPORTER"/>
    <property type="match status" value="1"/>
</dbReference>
<evidence type="ECO:0000256" key="2">
    <source>
        <dbReference type="ARBA" id="ARBA00008066"/>
    </source>
</evidence>
<dbReference type="InterPro" id="IPR013057">
    <property type="entry name" value="AA_transpt_TM"/>
</dbReference>
<accession>A0A3M7H8N0</accession>
<protein>
    <recommendedName>
        <fullName evidence="8">Amino acid transporter transmembrane domain-containing protein</fullName>
    </recommendedName>
</protein>
<evidence type="ECO:0000313" key="9">
    <source>
        <dbReference type="EMBL" id="RMZ09437.1"/>
    </source>
</evidence>
<keyword evidence="3 7" id="KW-0812">Transmembrane</keyword>
<feature type="transmembrane region" description="Helical" evidence="7">
    <location>
        <begin position="386"/>
        <end position="408"/>
    </location>
</feature>
<feature type="transmembrane region" description="Helical" evidence="7">
    <location>
        <begin position="274"/>
        <end position="296"/>
    </location>
</feature>
<sequence>MSSPSNSSPDPEKKAPFDTKTSHGDPENVIGEVGEIDDHEVFKEGANVNFRTVGWPRATVIFLKIIFATGVLSIPVAMSSLGAVGGALSVLGWGMMNTYTAMVQGDFRNNHRHCHSIADMAQEVGGWVTKEIAGGLFIIAYVLCSGSGIVGVSIGLNALSTHAACTVWWAFLATMVVSATASVRKFHQIGWLTWAGFISIFAAVLIVVIAVTTRDRPAAAPATGDYDLGFYAVAYPSFAAGMVATCTIFVSSAGTSAFLPVISEMKNPRDFRKALFLCMSLVTAAYLAFSLVVYRWCGQWVASPSLGSAGQTVKMVAYGVGLIGLIVSACLYLHVAAKYCFVRVLRRTRHLQENTITHWVTWLGLTFGLGSLSFVLAMAIPIFQYLIALTGSICFAPLAVCLPGWLWIYDHKSWYKGSALQQAAFWFHAFLIPLGLFILIGGTYGVVEEIIQAYADGTIGQSSQITSKVEDFD</sequence>
<feature type="transmembrane region" description="Helical" evidence="7">
    <location>
        <begin position="233"/>
        <end position="262"/>
    </location>
</feature>
<gene>
    <name evidence="9" type="ORF">D0860_04252</name>
</gene>
<comment type="caution">
    <text evidence="9">The sequence shown here is derived from an EMBL/GenBank/DDBJ whole genome shotgun (WGS) entry which is preliminary data.</text>
</comment>
<feature type="region of interest" description="Disordered" evidence="6">
    <location>
        <begin position="1"/>
        <end position="29"/>
    </location>
</feature>
<evidence type="ECO:0000313" key="10">
    <source>
        <dbReference type="Proteomes" id="UP000280598"/>
    </source>
</evidence>
<name>A0A3M7H8N0_HORWE</name>
<organism evidence="9 10">
    <name type="scientific">Hortaea werneckii</name>
    <name type="common">Black yeast</name>
    <name type="synonym">Cladosporium werneckii</name>
    <dbReference type="NCBI Taxonomy" id="91943"/>
    <lineage>
        <taxon>Eukaryota</taxon>
        <taxon>Fungi</taxon>
        <taxon>Dikarya</taxon>
        <taxon>Ascomycota</taxon>
        <taxon>Pezizomycotina</taxon>
        <taxon>Dothideomycetes</taxon>
        <taxon>Dothideomycetidae</taxon>
        <taxon>Mycosphaerellales</taxon>
        <taxon>Teratosphaeriaceae</taxon>
        <taxon>Hortaea</taxon>
    </lineage>
</organism>
<evidence type="ECO:0000256" key="6">
    <source>
        <dbReference type="SAM" id="MobiDB-lite"/>
    </source>
</evidence>
<dbReference type="Pfam" id="PF01490">
    <property type="entry name" value="Aa_trans"/>
    <property type="match status" value="1"/>
</dbReference>
<reference evidence="9 10" key="1">
    <citation type="journal article" date="2018" name="BMC Genomics">
        <title>Genomic evidence for intraspecific hybridization in a clonal and extremely halotolerant yeast.</title>
        <authorList>
            <person name="Gostincar C."/>
            <person name="Stajich J.E."/>
            <person name="Zupancic J."/>
            <person name="Zalar P."/>
            <person name="Gunde-Cimerman N."/>
        </authorList>
    </citation>
    <scope>NUCLEOTIDE SEQUENCE [LARGE SCALE GENOMIC DNA]</scope>
    <source>
        <strain evidence="9 10">EXF-562</strain>
    </source>
</reference>
<comment type="subcellular location">
    <subcellularLocation>
        <location evidence="1">Membrane</location>
        <topology evidence="1">Multi-pass membrane protein</topology>
    </subcellularLocation>
</comment>
<evidence type="ECO:0000256" key="4">
    <source>
        <dbReference type="ARBA" id="ARBA00022989"/>
    </source>
</evidence>
<feature type="transmembrane region" description="Helical" evidence="7">
    <location>
        <begin position="160"/>
        <end position="179"/>
    </location>
</feature>
<keyword evidence="4 7" id="KW-1133">Transmembrane helix</keyword>
<dbReference type="FunFam" id="1.20.1740.10:FF:000039">
    <property type="entry name" value="Neutral amino acid transporter (Eurofung)"/>
    <property type="match status" value="1"/>
</dbReference>
<dbReference type="VEuPathDB" id="FungiDB:BTJ68_14203"/>